<name>A0ABT1Y2X1_9FIRM</name>
<gene>
    <name evidence="1" type="primary">yabG</name>
    <name evidence="1" type="ORF">NVS47_06800</name>
</gene>
<sequence>MNKIQAGDIVARRSYGFDIIFRVKAIYENQAGKLIAILKGVDIRLVADAPLEDLVPIVNLEYNRYRNVSAEQNNEKLNHILTNRRISRDHGVWRSNALNLMDGAEYFDMPGKVLHIDGDEEYLKKCLDAYQKLKIPCHGFSIPEQEQPKLILHYLQKHQPDILVITGHDGLTKDAFDFRSMDSYRNSRHFIETVKAARRFIPGRDDLVIFAGACQSYYEEILKAGANFASSPRRVFIHIFDPVFIVEKIAYTSIKETLTLNDVLANTVTGIDGVGGIETRGCFRLGYPKSPY</sequence>
<comment type="caution">
    <text evidence="1">The sequence shown here is derived from an EMBL/GenBank/DDBJ whole genome shotgun (WGS) entry which is preliminary data.</text>
</comment>
<dbReference type="RefSeq" id="WP_089608887.1">
    <property type="nucleotide sequence ID" value="NZ_CP022121.1"/>
</dbReference>
<proteinExistence type="predicted"/>
<organism evidence="1 2">
    <name type="scientific">Dehalobacterium formicoaceticum</name>
    <dbReference type="NCBI Taxonomy" id="51515"/>
    <lineage>
        <taxon>Bacteria</taxon>
        <taxon>Bacillati</taxon>
        <taxon>Bacillota</taxon>
        <taxon>Clostridia</taxon>
        <taxon>Eubacteriales</taxon>
        <taxon>Peptococcaceae</taxon>
        <taxon>Dehalobacterium</taxon>
    </lineage>
</organism>
<dbReference type="Proteomes" id="UP001524944">
    <property type="component" value="Unassembled WGS sequence"/>
</dbReference>
<reference evidence="1 2" key="1">
    <citation type="submission" date="2022-08" db="EMBL/GenBank/DDBJ databases">
        <title>Proteogenomics of the novel Dehalobacterium formicoaceticum strain EZ94 highlights a key role of methyltransferases during anaerobic dichloromethane degradation.</title>
        <authorList>
            <person name="Wasmund K."/>
        </authorList>
    </citation>
    <scope>NUCLEOTIDE SEQUENCE [LARGE SCALE GENOMIC DNA]</scope>
    <source>
        <strain evidence="1 2">EZ94</strain>
    </source>
</reference>
<evidence type="ECO:0000313" key="1">
    <source>
        <dbReference type="EMBL" id="MCR6545224.1"/>
    </source>
</evidence>
<dbReference type="PIRSF" id="PIRSF011575">
    <property type="entry name" value="YabG"/>
    <property type="match status" value="1"/>
</dbReference>
<accession>A0ABT1Y2X1</accession>
<dbReference type="NCBIfam" id="TIGR02855">
    <property type="entry name" value="spore_yabG"/>
    <property type="match status" value="1"/>
</dbReference>
<protein>
    <submittedName>
        <fullName evidence="1">Sporulation peptidase YabG</fullName>
    </submittedName>
</protein>
<evidence type="ECO:0000313" key="2">
    <source>
        <dbReference type="Proteomes" id="UP001524944"/>
    </source>
</evidence>
<dbReference type="EMBL" id="JANPWE010000002">
    <property type="protein sequence ID" value="MCR6545224.1"/>
    <property type="molecule type" value="Genomic_DNA"/>
</dbReference>
<keyword evidence="2" id="KW-1185">Reference proteome</keyword>
<dbReference type="InterPro" id="IPR008764">
    <property type="entry name" value="Peptidase_U57"/>
</dbReference>
<dbReference type="Pfam" id="PF05582">
    <property type="entry name" value="Peptidase_U57"/>
    <property type="match status" value="1"/>
</dbReference>